<dbReference type="Pfam" id="PF00067">
    <property type="entry name" value="p450"/>
    <property type="match status" value="1"/>
</dbReference>
<dbReference type="GO" id="GO:0020037">
    <property type="term" value="F:heme binding"/>
    <property type="evidence" value="ECO:0007669"/>
    <property type="project" value="InterPro"/>
</dbReference>
<comment type="similarity">
    <text evidence="1 6">Belongs to the cytochrome P450 family.</text>
</comment>
<proteinExistence type="inferred from homology"/>
<dbReference type="GO" id="GO:0004497">
    <property type="term" value="F:monooxygenase activity"/>
    <property type="evidence" value="ECO:0007669"/>
    <property type="project" value="UniProtKB-KW"/>
</dbReference>
<dbReference type="CDD" id="cd11065">
    <property type="entry name" value="CYP64-like"/>
    <property type="match status" value="1"/>
</dbReference>
<comment type="cofactor">
    <cofactor evidence="5">
        <name>heme</name>
        <dbReference type="ChEBI" id="CHEBI:30413"/>
    </cofactor>
</comment>
<keyword evidence="6" id="KW-0503">Monooxygenase</keyword>
<keyword evidence="3 6" id="KW-0560">Oxidoreductase</keyword>
<accession>A0A9Q9B487</accession>
<evidence type="ECO:0000256" key="5">
    <source>
        <dbReference type="PIRSR" id="PIRSR602401-1"/>
    </source>
</evidence>
<name>A0A9Q9B487_9PEZI</name>
<keyword evidence="5 6" id="KW-0349">Heme</keyword>
<gene>
    <name evidence="7" type="ORF">Slin15195_G119770</name>
</gene>
<dbReference type="InterPro" id="IPR050364">
    <property type="entry name" value="Cytochrome_P450_fung"/>
</dbReference>
<feature type="binding site" description="axial binding residue" evidence="5">
    <location>
        <position position="462"/>
    </location>
    <ligand>
        <name>heme</name>
        <dbReference type="ChEBI" id="CHEBI:30413"/>
    </ligand>
    <ligandPart>
        <name>Fe</name>
        <dbReference type="ChEBI" id="CHEBI:18248"/>
    </ligandPart>
</feature>
<evidence type="ECO:0000313" key="8">
    <source>
        <dbReference type="Proteomes" id="UP001056384"/>
    </source>
</evidence>
<evidence type="ECO:0000313" key="7">
    <source>
        <dbReference type="EMBL" id="USW58658.1"/>
    </source>
</evidence>
<evidence type="ECO:0000256" key="1">
    <source>
        <dbReference type="ARBA" id="ARBA00010617"/>
    </source>
</evidence>
<dbReference type="PRINTS" id="PR00385">
    <property type="entry name" value="P450"/>
</dbReference>
<dbReference type="Gene3D" id="1.10.630.10">
    <property type="entry name" value="Cytochrome P450"/>
    <property type="match status" value="1"/>
</dbReference>
<dbReference type="InterPro" id="IPR017972">
    <property type="entry name" value="Cyt_P450_CS"/>
</dbReference>
<evidence type="ECO:0000256" key="4">
    <source>
        <dbReference type="ARBA" id="ARBA00023004"/>
    </source>
</evidence>
<dbReference type="Proteomes" id="UP001056384">
    <property type="component" value="Chromosome 11"/>
</dbReference>
<dbReference type="InterPro" id="IPR001128">
    <property type="entry name" value="Cyt_P450"/>
</dbReference>
<dbReference type="InterPro" id="IPR002401">
    <property type="entry name" value="Cyt_P450_E_grp-I"/>
</dbReference>
<keyword evidence="2 5" id="KW-0479">Metal-binding</keyword>
<reference evidence="7" key="1">
    <citation type="submission" date="2022-06" db="EMBL/GenBank/DDBJ databases">
        <title>Complete genome sequences of two strains of the flax pathogen Septoria linicola.</title>
        <authorList>
            <person name="Lapalu N."/>
            <person name="Simon A."/>
            <person name="Demenou B."/>
            <person name="Paumier D."/>
            <person name="Guillot M.-P."/>
            <person name="Gout L."/>
            <person name="Valade R."/>
        </authorList>
    </citation>
    <scope>NUCLEOTIDE SEQUENCE</scope>
    <source>
        <strain evidence="7">SE15195</strain>
    </source>
</reference>
<dbReference type="SUPFAM" id="SSF48264">
    <property type="entry name" value="Cytochrome P450"/>
    <property type="match status" value="1"/>
</dbReference>
<dbReference type="GO" id="GO:0016705">
    <property type="term" value="F:oxidoreductase activity, acting on paired donors, with incorporation or reduction of molecular oxygen"/>
    <property type="evidence" value="ECO:0007669"/>
    <property type="project" value="InterPro"/>
</dbReference>
<dbReference type="InterPro" id="IPR036396">
    <property type="entry name" value="Cyt_P450_sf"/>
</dbReference>
<evidence type="ECO:0000256" key="6">
    <source>
        <dbReference type="RuleBase" id="RU000461"/>
    </source>
</evidence>
<dbReference type="PRINTS" id="PR00463">
    <property type="entry name" value="EP450I"/>
</dbReference>
<dbReference type="PANTHER" id="PTHR46300:SF12">
    <property type="entry name" value="P450, PUTATIVE (EUROFUNG)-RELATED"/>
    <property type="match status" value="1"/>
</dbReference>
<evidence type="ECO:0000256" key="2">
    <source>
        <dbReference type="ARBA" id="ARBA00022723"/>
    </source>
</evidence>
<evidence type="ECO:0000256" key="3">
    <source>
        <dbReference type="ARBA" id="ARBA00023002"/>
    </source>
</evidence>
<dbReference type="GO" id="GO:0005506">
    <property type="term" value="F:iron ion binding"/>
    <property type="evidence" value="ECO:0007669"/>
    <property type="project" value="InterPro"/>
</dbReference>
<protein>
    <submittedName>
        <fullName evidence="7">Cytochrome P450</fullName>
    </submittedName>
</protein>
<sequence length="536" mass="61376">MSLSKVQLSEGQLEHHRIWKYVILALVGLFAAKFVQRLRFRSKYKLPGLEPGLPFVGNALQIPRGMKERLQYLSDLRDKHGEMFTLDIGGTRWIFLNSHRVVTDLLDKRAAIYSSRRPTPMSHLATRGRRLLMMPYGDLWRRERNVMHQILNQTQQQIFAPWQDLESKALLYNYLANSDEWYKAHAAFSGSVILAVVFGRRATPDDQDFRASLQATDEYLAMLGPGSSVADIFPFLTQMPYFAKLQPWRWHADELYERTAAEVNTVDASHEREADEGSIYKKEVEGVKELMRLGVQKPCFMTEFLESKADRAFTEEEVLFIAGTLLEAGTDTTRMSLNQIVAAATLWPEWAATTRKHLDRSDYLSAEDVEQLPYIKAVVKESFRWKPSIAEIGSPHSLTRDDEYEGYKFPAGSIFMSNAWLIANDPNEYDQPDRFWPERFLNEDIDKRLSGHVGFGAGRRVCVGYNVGTTNMHIAVARLLYCFDFVSTGQIDMSKPLSIDPEHPPCEVKVTVRSDAHRRLIERECRDAAFEAETGS</sequence>
<dbReference type="PROSITE" id="PS00086">
    <property type="entry name" value="CYTOCHROME_P450"/>
    <property type="match status" value="1"/>
</dbReference>
<dbReference type="AlphaFoldDB" id="A0A9Q9B487"/>
<organism evidence="7 8">
    <name type="scientific">Septoria linicola</name>
    <dbReference type="NCBI Taxonomy" id="215465"/>
    <lineage>
        <taxon>Eukaryota</taxon>
        <taxon>Fungi</taxon>
        <taxon>Dikarya</taxon>
        <taxon>Ascomycota</taxon>
        <taxon>Pezizomycotina</taxon>
        <taxon>Dothideomycetes</taxon>
        <taxon>Dothideomycetidae</taxon>
        <taxon>Mycosphaerellales</taxon>
        <taxon>Mycosphaerellaceae</taxon>
        <taxon>Septoria</taxon>
    </lineage>
</organism>
<dbReference type="EMBL" id="CP099428">
    <property type="protein sequence ID" value="USW58658.1"/>
    <property type="molecule type" value="Genomic_DNA"/>
</dbReference>
<dbReference type="PANTHER" id="PTHR46300">
    <property type="entry name" value="P450, PUTATIVE (EUROFUNG)-RELATED-RELATED"/>
    <property type="match status" value="1"/>
</dbReference>
<keyword evidence="4 5" id="KW-0408">Iron</keyword>
<keyword evidence="8" id="KW-1185">Reference proteome</keyword>